<sequence length="30" mass="3308">LVFHGLGDEDGLKILKKRREAIASNGERGK</sequence>
<feature type="non-terminal residue" evidence="1">
    <location>
        <position position="30"/>
    </location>
</feature>
<keyword evidence="2" id="KW-1185">Reference proteome</keyword>
<reference evidence="1 2" key="1">
    <citation type="submission" date="2014-04" db="EMBL/GenBank/DDBJ databases">
        <authorList>
            <consortium name="International Citrus Genome Consortium"/>
            <person name="Gmitter F."/>
            <person name="Chen C."/>
            <person name="Farmerie W."/>
            <person name="Harkins T."/>
            <person name="Desany B."/>
            <person name="Mohiuddin M."/>
            <person name="Kodira C."/>
            <person name="Borodovsky M."/>
            <person name="Lomsadze A."/>
            <person name="Burns P."/>
            <person name="Jenkins J."/>
            <person name="Prochnik S."/>
            <person name="Shu S."/>
            <person name="Chapman J."/>
            <person name="Pitluck S."/>
            <person name="Schmutz J."/>
            <person name="Rokhsar D."/>
        </authorList>
    </citation>
    <scope>NUCLEOTIDE SEQUENCE</scope>
</reference>
<dbReference type="EMBL" id="KK785077">
    <property type="protein sequence ID" value="KDO50516.1"/>
    <property type="molecule type" value="Genomic_DNA"/>
</dbReference>
<name>A0A067EHV6_CITSI</name>
<dbReference type="Proteomes" id="UP000027120">
    <property type="component" value="Unassembled WGS sequence"/>
</dbReference>
<dbReference type="AlphaFoldDB" id="A0A067EHV6"/>
<proteinExistence type="predicted"/>
<evidence type="ECO:0000313" key="2">
    <source>
        <dbReference type="Proteomes" id="UP000027120"/>
    </source>
</evidence>
<feature type="non-terminal residue" evidence="1">
    <location>
        <position position="1"/>
    </location>
</feature>
<evidence type="ECO:0000313" key="1">
    <source>
        <dbReference type="EMBL" id="KDO50516.1"/>
    </source>
</evidence>
<gene>
    <name evidence="1" type="ORF">CISIN_1g0382081mg</name>
</gene>
<accession>A0A067EHV6</accession>
<dbReference type="eggNOG" id="KOG3178">
    <property type="taxonomic scope" value="Eukaryota"/>
</dbReference>
<protein>
    <submittedName>
        <fullName evidence="1">Uncharacterized protein</fullName>
    </submittedName>
</protein>
<organism evidence="1 2">
    <name type="scientific">Citrus sinensis</name>
    <name type="common">Sweet orange</name>
    <name type="synonym">Citrus aurantium var. sinensis</name>
    <dbReference type="NCBI Taxonomy" id="2711"/>
    <lineage>
        <taxon>Eukaryota</taxon>
        <taxon>Viridiplantae</taxon>
        <taxon>Streptophyta</taxon>
        <taxon>Embryophyta</taxon>
        <taxon>Tracheophyta</taxon>
        <taxon>Spermatophyta</taxon>
        <taxon>Magnoliopsida</taxon>
        <taxon>eudicotyledons</taxon>
        <taxon>Gunneridae</taxon>
        <taxon>Pentapetalae</taxon>
        <taxon>rosids</taxon>
        <taxon>malvids</taxon>
        <taxon>Sapindales</taxon>
        <taxon>Rutaceae</taxon>
        <taxon>Aurantioideae</taxon>
        <taxon>Citrus</taxon>
    </lineage>
</organism>